<dbReference type="Gene3D" id="2.60.120.10">
    <property type="entry name" value="Jelly Rolls"/>
    <property type="match status" value="1"/>
</dbReference>
<proteinExistence type="predicted"/>
<evidence type="ECO:0000256" key="3">
    <source>
        <dbReference type="ARBA" id="ARBA00023163"/>
    </source>
</evidence>
<accession>A0ABP7P8F6</accession>
<dbReference type="PROSITE" id="PS00889">
    <property type="entry name" value="CNMP_BINDING_2"/>
    <property type="match status" value="1"/>
</dbReference>
<dbReference type="PANTHER" id="PTHR24567:SF74">
    <property type="entry name" value="HTH-TYPE TRANSCRIPTIONAL REGULATOR ARCR"/>
    <property type="match status" value="1"/>
</dbReference>
<dbReference type="Pfam" id="PF13545">
    <property type="entry name" value="HTH_Crp_2"/>
    <property type="match status" value="1"/>
</dbReference>
<feature type="domain" description="HTH crp-type" evidence="5">
    <location>
        <begin position="143"/>
        <end position="212"/>
    </location>
</feature>
<reference evidence="7" key="1">
    <citation type="journal article" date="2019" name="Int. J. Syst. Evol. Microbiol.">
        <title>The Global Catalogue of Microorganisms (GCM) 10K type strain sequencing project: providing services to taxonomists for standard genome sequencing and annotation.</title>
        <authorList>
            <consortium name="The Broad Institute Genomics Platform"/>
            <consortium name="The Broad Institute Genome Sequencing Center for Infectious Disease"/>
            <person name="Wu L."/>
            <person name="Ma J."/>
        </authorList>
    </citation>
    <scope>NUCLEOTIDE SEQUENCE [LARGE SCALE GENOMIC DNA]</scope>
    <source>
        <strain evidence="7">JCM 17555</strain>
    </source>
</reference>
<evidence type="ECO:0000259" key="5">
    <source>
        <dbReference type="PROSITE" id="PS51063"/>
    </source>
</evidence>
<sequence>MSALSKVPLFAGLAASDIDLLESSARPRTFPKHTVIMTEGDETDSLYVVVSGRLRVYCCNDDGKEITLRDLHEGDCFGELALLGDTERSASVITVDSVRCLVISSQVFRELISSSPELALNLIRNLASLVRHLTENVKSLALLDVYGRVAHTLLELSDLQEGERVTSIPMTQQDIASRVGASREMVARILKDLEAGGYISTSNKRIVIREKLPAKY</sequence>
<dbReference type="Proteomes" id="UP001501337">
    <property type="component" value="Unassembled WGS sequence"/>
</dbReference>
<dbReference type="InterPro" id="IPR014710">
    <property type="entry name" value="RmlC-like_jellyroll"/>
</dbReference>
<evidence type="ECO:0000256" key="1">
    <source>
        <dbReference type="ARBA" id="ARBA00023015"/>
    </source>
</evidence>
<protein>
    <submittedName>
        <fullName evidence="6">cAMP-activated global transcriptional regulator CRP</fullName>
    </submittedName>
</protein>
<dbReference type="CDD" id="cd00092">
    <property type="entry name" value="HTH_CRP"/>
    <property type="match status" value="1"/>
</dbReference>
<evidence type="ECO:0000313" key="6">
    <source>
        <dbReference type="EMBL" id="GAA3961067.1"/>
    </source>
</evidence>
<dbReference type="InterPro" id="IPR018488">
    <property type="entry name" value="cNMP-bd_CS"/>
</dbReference>
<dbReference type="InterPro" id="IPR012318">
    <property type="entry name" value="HTH_CRP"/>
</dbReference>
<comment type="caution">
    <text evidence="6">The sequence shown here is derived from an EMBL/GenBank/DDBJ whole genome shotgun (WGS) entry which is preliminary data.</text>
</comment>
<dbReference type="CDD" id="cd00038">
    <property type="entry name" value="CAP_ED"/>
    <property type="match status" value="1"/>
</dbReference>
<dbReference type="InterPro" id="IPR000595">
    <property type="entry name" value="cNMP-bd_dom"/>
</dbReference>
<dbReference type="SMART" id="SM00100">
    <property type="entry name" value="cNMP"/>
    <property type="match status" value="1"/>
</dbReference>
<dbReference type="PRINTS" id="PR00103">
    <property type="entry name" value="CAMPKINASE"/>
</dbReference>
<dbReference type="InterPro" id="IPR050397">
    <property type="entry name" value="Env_Response_Regulators"/>
</dbReference>
<evidence type="ECO:0000313" key="7">
    <source>
        <dbReference type="Proteomes" id="UP001501337"/>
    </source>
</evidence>
<organism evidence="6 7">
    <name type="scientific">Allohahella marinimesophila</name>
    <dbReference type="NCBI Taxonomy" id="1054972"/>
    <lineage>
        <taxon>Bacteria</taxon>
        <taxon>Pseudomonadati</taxon>
        <taxon>Pseudomonadota</taxon>
        <taxon>Gammaproteobacteria</taxon>
        <taxon>Oceanospirillales</taxon>
        <taxon>Hahellaceae</taxon>
        <taxon>Allohahella</taxon>
    </lineage>
</organism>
<keyword evidence="7" id="KW-1185">Reference proteome</keyword>
<dbReference type="PRINTS" id="PR00034">
    <property type="entry name" value="HTHCRP"/>
</dbReference>
<evidence type="ECO:0000256" key="2">
    <source>
        <dbReference type="ARBA" id="ARBA00023125"/>
    </source>
</evidence>
<dbReference type="PROSITE" id="PS51063">
    <property type="entry name" value="HTH_CRP_2"/>
    <property type="match status" value="1"/>
</dbReference>
<keyword evidence="1" id="KW-0805">Transcription regulation</keyword>
<dbReference type="SMART" id="SM00419">
    <property type="entry name" value="HTH_CRP"/>
    <property type="match status" value="1"/>
</dbReference>
<dbReference type="SUPFAM" id="SSF51206">
    <property type="entry name" value="cAMP-binding domain-like"/>
    <property type="match status" value="1"/>
</dbReference>
<keyword evidence="3" id="KW-0804">Transcription</keyword>
<name>A0ABP7P8F6_9GAMM</name>
<dbReference type="Gene3D" id="1.10.10.10">
    <property type="entry name" value="Winged helix-like DNA-binding domain superfamily/Winged helix DNA-binding domain"/>
    <property type="match status" value="1"/>
</dbReference>
<dbReference type="RefSeq" id="WP_344805648.1">
    <property type="nucleotide sequence ID" value="NZ_BAABBO010000009.1"/>
</dbReference>
<dbReference type="InterPro" id="IPR018490">
    <property type="entry name" value="cNMP-bd_dom_sf"/>
</dbReference>
<dbReference type="InterPro" id="IPR036390">
    <property type="entry name" value="WH_DNA-bd_sf"/>
</dbReference>
<dbReference type="SUPFAM" id="SSF46785">
    <property type="entry name" value="Winged helix' DNA-binding domain"/>
    <property type="match status" value="1"/>
</dbReference>
<feature type="domain" description="Cyclic nucleotide-binding" evidence="4">
    <location>
        <begin position="9"/>
        <end position="129"/>
    </location>
</feature>
<dbReference type="Pfam" id="PF00027">
    <property type="entry name" value="cNMP_binding"/>
    <property type="match status" value="1"/>
</dbReference>
<dbReference type="EMBL" id="BAABBO010000009">
    <property type="protein sequence ID" value="GAA3961067.1"/>
    <property type="molecule type" value="Genomic_DNA"/>
</dbReference>
<dbReference type="InterPro" id="IPR036388">
    <property type="entry name" value="WH-like_DNA-bd_sf"/>
</dbReference>
<dbReference type="PROSITE" id="PS50042">
    <property type="entry name" value="CNMP_BINDING_3"/>
    <property type="match status" value="1"/>
</dbReference>
<evidence type="ECO:0000259" key="4">
    <source>
        <dbReference type="PROSITE" id="PS50042"/>
    </source>
</evidence>
<dbReference type="PANTHER" id="PTHR24567">
    <property type="entry name" value="CRP FAMILY TRANSCRIPTIONAL REGULATORY PROTEIN"/>
    <property type="match status" value="1"/>
</dbReference>
<gene>
    <name evidence="6" type="primary">crp_1</name>
    <name evidence="6" type="ORF">GCM10022278_18920</name>
</gene>
<keyword evidence="2" id="KW-0238">DNA-binding</keyword>